<proteinExistence type="predicted"/>
<dbReference type="AlphaFoldDB" id="A0A2C5ZK62"/>
<dbReference type="OrthoDB" id="4957184at2759"/>
<accession>A0A2C5ZK62</accession>
<keyword evidence="3" id="KW-1185">Reference proteome</keyword>
<comment type="caution">
    <text evidence="2">The sequence shown here is derived from an EMBL/GenBank/DDBJ whole genome shotgun (WGS) entry which is preliminary data.</text>
</comment>
<gene>
    <name evidence="2" type="ORF">CDD80_4136</name>
</gene>
<evidence type="ECO:0000313" key="2">
    <source>
        <dbReference type="EMBL" id="PHH79651.1"/>
    </source>
</evidence>
<feature type="region of interest" description="Disordered" evidence="1">
    <location>
        <begin position="52"/>
        <end position="71"/>
    </location>
</feature>
<organism evidence="2 3">
    <name type="scientific">Ophiocordyceps camponoti-rufipedis</name>
    <dbReference type="NCBI Taxonomy" id="2004952"/>
    <lineage>
        <taxon>Eukaryota</taxon>
        <taxon>Fungi</taxon>
        <taxon>Dikarya</taxon>
        <taxon>Ascomycota</taxon>
        <taxon>Pezizomycotina</taxon>
        <taxon>Sordariomycetes</taxon>
        <taxon>Hypocreomycetidae</taxon>
        <taxon>Hypocreales</taxon>
        <taxon>Ophiocordycipitaceae</taxon>
        <taxon>Ophiocordyceps</taxon>
    </lineage>
</organism>
<evidence type="ECO:0000313" key="3">
    <source>
        <dbReference type="Proteomes" id="UP000226431"/>
    </source>
</evidence>
<reference evidence="2 3" key="1">
    <citation type="submission" date="2017-06" db="EMBL/GenBank/DDBJ databases">
        <title>Ant-infecting Ophiocordyceps genomes reveal a high diversity of potential behavioral manipulation genes and a possible major role for enterotoxins.</title>
        <authorList>
            <person name="De Bekker C."/>
            <person name="Evans H.C."/>
            <person name="Brachmann A."/>
            <person name="Hughes D.P."/>
        </authorList>
    </citation>
    <scope>NUCLEOTIDE SEQUENCE [LARGE SCALE GENOMIC DNA]</scope>
    <source>
        <strain evidence="2 3">Map16</strain>
    </source>
</reference>
<name>A0A2C5ZK62_9HYPO</name>
<protein>
    <submittedName>
        <fullName evidence="2">Uncharacterized protein</fullName>
    </submittedName>
</protein>
<sequence length="185" mass="20458">MSSSASSQPSPVRPVVVNDGFLPVKTWRGYILVSSHLLPSVEETRRIYPDQPVAHAADPSPTSLSPLSAESMRPSDAMEHVWPLPDCWINGYYSCSNPSIPDLGSVGFTNNLLPSPMPDDEIPMSWPSWPSTPYELDQKTPTEQAVPFYRSTSAIQARQILLDPNPGAPLQHANIKLEHNFSRPR</sequence>
<dbReference type="EMBL" id="NJES01000038">
    <property type="protein sequence ID" value="PHH79651.1"/>
    <property type="molecule type" value="Genomic_DNA"/>
</dbReference>
<evidence type="ECO:0000256" key="1">
    <source>
        <dbReference type="SAM" id="MobiDB-lite"/>
    </source>
</evidence>
<dbReference type="Proteomes" id="UP000226431">
    <property type="component" value="Unassembled WGS sequence"/>
</dbReference>